<proteinExistence type="predicted"/>
<dbReference type="EMBL" id="RBXP01000001">
    <property type="protein sequence ID" value="RKT63092.1"/>
    <property type="molecule type" value="Genomic_DNA"/>
</dbReference>
<dbReference type="RefSeq" id="WP_121456568.1">
    <property type="nucleotide sequence ID" value="NZ_RBXP01000001.1"/>
</dbReference>
<sequence>MTKPYHVFISYATEDEAYANELAGTLQWLGLSVWFAPIALEIGGKLLDSINAGLMASQYGLLLLSPAYVSKKWTSYELDVLHRQHIEEDKKLLPIWHGVDKAQLDSWNPGLSGIVALRSTEGPSTIAKKVANVVYQGCPIVGVDPSYENPQWRFLQGRGELYLNNRDGGAFNIFHAATFPDSAYPIHVHERPHSRRDIVLAVAKALYYRSYDELSLMDGDRERMKAICKQHGFDLDAPGFDPAIYG</sequence>
<reference evidence="2 3" key="1">
    <citation type="submission" date="2018-10" db="EMBL/GenBank/DDBJ databases">
        <title>Genomic Encyclopedia of Type Strains, Phase IV (KMG-IV): sequencing the most valuable type-strain genomes for metagenomic binning, comparative biology and taxonomic classification.</title>
        <authorList>
            <person name="Goeker M."/>
        </authorList>
    </citation>
    <scope>NUCLEOTIDE SEQUENCE [LARGE SCALE GENOMIC DNA]</scope>
    <source>
        <strain evidence="2 3">DSM 23841</strain>
    </source>
</reference>
<dbReference type="GO" id="GO:0007165">
    <property type="term" value="P:signal transduction"/>
    <property type="evidence" value="ECO:0007669"/>
    <property type="project" value="InterPro"/>
</dbReference>
<accession>A0A495WMZ6</accession>
<dbReference type="OrthoDB" id="7055795at2"/>
<organism evidence="2 3">
    <name type="scientific">Azonexus fungiphilus</name>
    <dbReference type="NCBI Taxonomy" id="146940"/>
    <lineage>
        <taxon>Bacteria</taxon>
        <taxon>Pseudomonadati</taxon>
        <taxon>Pseudomonadota</taxon>
        <taxon>Betaproteobacteria</taxon>
        <taxon>Rhodocyclales</taxon>
        <taxon>Azonexaceae</taxon>
        <taxon>Azonexus</taxon>
    </lineage>
</organism>
<dbReference type="Gene3D" id="3.40.50.10140">
    <property type="entry name" value="Toll/interleukin-1 receptor homology (TIR) domain"/>
    <property type="match status" value="1"/>
</dbReference>
<dbReference type="Pfam" id="PF13676">
    <property type="entry name" value="TIR_2"/>
    <property type="match status" value="1"/>
</dbReference>
<dbReference type="SUPFAM" id="SSF52200">
    <property type="entry name" value="Toll/Interleukin receptor TIR domain"/>
    <property type="match status" value="1"/>
</dbReference>
<keyword evidence="3" id="KW-1185">Reference proteome</keyword>
<protein>
    <submittedName>
        <fullName evidence="2">TIR domain-containing protein</fullName>
    </submittedName>
</protein>
<feature type="domain" description="TIR" evidence="1">
    <location>
        <begin position="3"/>
        <end position="134"/>
    </location>
</feature>
<evidence type="ECO:0000313" key="2">
    <source>
        <dbReference type="EMBL" id="RKT63092.1"/>
    </source>
</evidence>
<dbReference type="Proteomes" id="UP000270626">
    <property type="component" value="Unassembled WGS sequence"/>
</dbReference>
<comment type="caution">
    <text evidence="2">The sequence shown here is derived from an EMBL/GenBank/DDBJ whole genome shotgun (WGS) entry which is preliminary data.</text>
</comment>
<name>A0A495WMZ6_9RHOO</name>
<dbReference type="InterPro" id="IPR035897">
    <property type="entry name" value="Toll_tir_struct_dom_sf"/>
</dbReference>
<evidence type="ECO:0000313" key="3">
    <source>
        <dbReference type="Proteomes" id="UP000270626"/>
    </source>
</evidence>
<evidence type="ECO:0000259" key="1">
    <source>
        <dbReference type="PROSITE" id="PS50104"/>
    </source>
</evidence>
<dbReference type="AlphaFoldDB" id="A0A495WMZ6"/>
<dbReference type="SMART" id="SM00255">
    <property type="entry name" value="TIR"/>
    <property type="match status" value="1"/>
</dbReference>
<dbReference type="InterPro" id="IPR000157">
    <property type="entry name" value="TIR_dom"/>
</dbReference>
<gene>
    <name evidence="2" type="ORF">DFR40_0142</name>
</gene>
<dbReference type="PROSITE" id="PS50104">
    <property type="entry name" value="TIR"/>
    <property type="match status" value="1"/>
</dbReference>